<dbReference type="Proteomes" id="UP000248659">
    <property type="component" value="Unassembled WGS sequence"/>
</dbReference>
<keyword evidence="4" id="KW-1185">Reference proteome</keyword>
<comment type="caution">
    <text evidence="3">The sequence shown here is derived from an EMBL/GenBank/DDBJ whole genome shotgun (WGS) entry which is preliminary data.</text>
</comment>
<dbReference type="EMBL" id="MUAV01000049">
    <property type="protein sequence ID" value="RAP39493.1"/>
    <property type="molecule type" value="Genomic_DNA"/>
</dbReference>
<dbReference type="InterPro" id="IPR010998">
    <property type="entry name" value="Integrase_recombinase_N"/>
</dbReference>
<organism evidence="3 4">
    <name type="scientific">Rhodovulum viride</name>
    <dbReference type="NCBI Taxonomy" id="1231134"/>
    <lineage>
        <taxon>Bacteria</taxon>
        <taxon>Pseudomonadati</taxon>
        <taxon>Pseudomonadota</taxon>
        <taxon>Alphaproteobacteria</taxon>
        <taxon>Rhodobacterales</taxon>
        <taxon>Paracoccaceae</taxon>
        <taxon>Rhodovulum</taxon>
    </lineage>
</organism>
<sequence>MASIVFEARKATLRGGGERGRWFSPLQRHVVLHIGKMRVSGITPQDIKGALAPIWRTKFPTAEKALQRTRTVLHEGRLMGFGCDPFSAEAAQRMTITADIIEEAMVNATDDLRAVFDALERFDKR</sequence>
<evidence type="ECO:0000256" key="1">
    <source>
        <dbReference type="ARBA" id="ARBA00023125"/>
    </source>
</evidence>
<reference evidence="3 4" key="1">
    <citation type="submission" date="2017-01" db="EMBL/GenBank/DDBJ databases">
        <title>Genome sequence of Rhodovulum viride JA756.</title>
        <authorList>
            <person name="Lakshmi K.V."/>
            <person name="Tushar L.D."/>
            <person name="Sasikala C."/>
            <person name="Venkataramana C."/>
        </authorList>
    </citation>
    <scope>NUCLEOTIDE SEQUENCE [LARGE SCALE GENOMIC DNA]</scope>
    <source>
        <strain evidence="3 4">JA756</strain>
    </source>
</reference>
<accession>A0ABX9DBL0</accession>
<dbReference type="InterPro" id="IPR053876">
    <property type="entry name" value="Phage_int_M"/>
</dbReference>
<gene>
    <name evidence="3" type="ORF">BYZ73_20195</name>
</gene>
<dbReference type="RefSeq" id="WP_112317443.1">
    <property type="nucleotide sequence ID" value="NZ_MUAV01000049.1"/>
</dbReference>
<evidence type="ECO:0000313" key="4">
    <source>
        <dbReference type="Proteomes" id="UP000248659"/>
    </source>
</evidence>
<name>A0ABX9DBL0_9RHOB</name>
<dbReference type="Gene3D" id="1.10.150.130">
    <property type="match status" value="1"/>
</dbReference>
<evidence type="ECO:0000259" key="2">
    <source>
        <dbReference type="Pfam" id="PF22022"/>
    </source>
</evidence>
<feature type="domain" description="Phage integrase central" evidence="2">
    <location>
        <begin position="7"/>
        <end position="74"/>
    </location>
</feature>
<protein>
    <recommendedName>
        <fullName evidence="2">Phage integrase central domain-containing protein</fullName>
    </recommendedName>
</protein>
<dbReference type="Pfam" id="PF22022">
    <property type="entry name" value="Phage_int_M"/>
    <property type="match status" value="1"/>
</dbReference>
<keyword evidence="1" id="KW-0238">DNA-binding</keyword>
<proteinExistence type="predicted"/>
<evidence type="ECO:0000313" key="3">
    <source>
        <dbReference type="EMBL" id="RAP39493.1"/>
    </source>
</evidence>